<evidence type="ECO:0000313" key="2">
    <source>
        <dbReference type="EMBL" id="KGD69475.1"/>
    </source>
</evidence>
<name>A0A095V3M7_9FLAO</name>
<accession>A0A095V3M7</accession>
<comment type="caution">
    <text evidence="2">The sequence shown here is derived from an EMBL/GenBank/DDBJ whole genome shotgun (WGS) entry which is preliminary data.</text>
</comment>
<dbReference type="Proteomes" id="UP000029554">
    <property type="component" value="Unassembled WGS sequence"/>
</dbReference>
<dbReference type="eggNOG" id="COG0607">
    <property type="taxonomic scope" value="Bacteria"/>
</dbReference>
<dbReference type="EMBL" id="JRHH01000001">
    <property type="protein sequence ID" value="KGD69475.1"/>
    <property type="molecule type" value="Genomic_DNA"/>
</dbReference>
<dbReference type="STRING" id="1453498.LG45_01535"/>
<reference evidence="2 3" key="1">
    <citation type="submission" date="2014-09" db="EMBL/GenBank/DDBJ databases">
        <title>Whole Genome Shotgun of Flavobacterium aquatile LMG 4008.</title>
        <authorList>
            <person name="Gale A.N."/>
            <person name="Pipes S.E."/>
            <person name="Newman J.D."/>
        </authorList>
    </citation>
    <scope>NUCLEOTIDE SEQUENCE [LARGE SCALE GENOMIC DNA]</scope>
    <source>
        <strain evidence="2 3">LMG 4008</strain>
    </source>
</reference>
<dbReference type="InterPro" id="IPR001763">
    <property type="entry name" value="Rhodanese-like_dom"/>
</dbReference>
<proteinExistence type="predicted"/>
<dbReference type="PROSITE" id="PS50206">
    <property type="entry name" value="RHODANESE_3"/>
    <property type="match status" value="1"/>
</dbReference>
<dbReference type="PANTHER" id="PTHR43031">
    <property type="entry name" value="FAD-DEPENDENT OXIDOREDUCTASE"/>
    <property type="match status" value="1"/>
</dbReference>
<organism evidence="2 3">
    <name type="scientific">Flavobacterium aquatile LMG 4008 = ATCC 11947</name>
    <dbReference type="NCBI Taxonomy" id="1453498"/>
    <lineage>
        <taxon>Bacteria</taxon>
        <taxon>Pseudomonadati</taxon>
        <taxon>Bacteroidota</taxon>
        <taxon>Flavobacteriia</taxon>
        <taxon>Flavobacteriales</taxon>
        <taxon>Flavobacteriaceae</taxon>
        <taxon>Flavobacterium</taxon>
    </lineage>
</organism>
<keyword evidence="3" id="KW-1185">Reference proteome</keyword>
<gene>
    <name evidence="2" type="ORF">LG45_01535</name>
</gene>
<dbReference type="Pfam" id="PF00581">
    <property type="entry name" value="Rhodanese"/>
    <property type="match status" value="1"/>
</dbReference>
<dbReference type="SMART" id="SM00450">
    <property type="entry name" value="RHOD"/>
    <property type="match status" value="1"/>
</dbReference>
<keyword evidence="2" id="KW-0808">Transferase</keyword>
<dbReference type="OrthoDB" id="9800872at2"/>
<dbReference type="Gene3D" id="3.40.250.10">
    <property type="entry name" value="Rhodanese-like domain"/>
    <property type="match status" value="1"/>
</dbReference>
<dbReference type="AlphaFoldDB" id="A0A095V3M7"/>
<dbReference type="GO" id="GO:0016740">
    <property type="term" value="F:transferase activity"/>
    <property type="evidence" value="ECO:0007669"/>
    <property type="project" value="UniProtKB-KW"/>
</dbReference>
<evidence type="ECO:0000313" key="3">
    <source>
        <dbReference type="Proteomes" id="UP000029554"/>
    </source>
</evidence>
<dbReference type="InterPro" id="IPR036873">
    <property type="entry name" value="Rhodanese-like_dom_sf"/>
</dbReference>
<dbReference type="RefSeq" id="WP_035123705.1">
    <property type="nucleotide sequence ID" value="NZ_JRHH01000001.1"/>
</dbReference>
<dbReference type="InterPro" id="IPR050229">
    <property type="entry name" value="GlpE_sulfurtransferase"/>
</dbReference>
<dbReference type="PANTHER" id="PTHR43031:SF1">
    <property type="entry name" value="PYRIDINE NUCLEOTIDE-DISULPHIDE OXIDOREDUCTASE"/>
    <property type="match status" value="1"/>
</dbReference>
<dbReference type="CDD" id="cd00158">
    <property type="entry name" value="RHOD"/>
    <property type="match status" value="1"/>
</dbReference>
<sequence length="102" mass="10730">MGLLSMLGLSGKSENVKEFMDKGAVIIDVRTPGEFQGGHIKGSKNIPLNTIGNQIDSIKKLNKPVIACCASGMRSAQATSILKNNGIEAMNGGGWSSLQNKL</sequence>
<protein>
    <submittedName>
        <fullName evidence="2">Sulfurtransferase</fullName>
    </submittedName>
</protein>
<evidence type="ECO:0000259" key="1">
    <source>
        <dbReference type="PROSITE" id="PS50206"/>
    </source>
</evidence>
<dbReference type="SUPFAM" id="SSF52821">
    <property type="entry name" value="Rhodanese/Cell cycle control phosphatase"/>
    <property type="match status" value="1"/>
</dbReference>
<feature type="domain" description="Rhodanese" evidence="1">
    <location>
        <begin position="20"/>
        <end position="100"/>
    </location>
</feature>